<dbReference type="EMBL" id="CP045997">
    <property type="protein sequence ID" value="QHW00045.1"/>
    <property type="molecule type" value="Genomic_DNA"/>
</dbReference>
<gene>
    <name evidence="3" type="ORF">GJR95_35745</name>
</gene>
<keyword evidence="4" id="KW-1185">Reference proteome</keyword>
<evidence type="ECO:0000313" key="3">
    <source>
        <dbReference type="EMBL" id="QHW00045.1"/>
    </source>
</evidence>
<name>A0A6P1W584_9BACT</name>
<dbReference type="InterPro" id="IPR001789">
    <property type="entry name" value="Sig_transdc_resp-reg_receiver"/>
</dbReference>
<evidence type="ECO:0000256" key="1">
    <source>
        <dbReference type="PROSITE-ProRule" id="PRU00169"/>
    </source>
</evidence>
<feature type="domain" description="Response regulatory" evidence="2">
    <location>
        <begin position="6"/>
        <end position="128"/>
    </location>
</feature>
<protein>
    <submittedName>
        <fullName evidence="3">Response regulator</fullName>
    </submittedName>
</protein>
<keyword evidence="1" id="KW-0597">Phosphoprotein</keyword>
<dbReference type="Pfam" id="PF00072">
    <property type="entry name" value="Response_reg"/>
    <property type="match status" value="1"/>
</dbReference>
<dbReference type="InterPro" id="IPR011006">
    <property type="entry name" value="CheY-like_superfamily"/>
</dbReference>
<dbReference type="RefSeq" id="WP_162390435.1">
    <property type="nucleotide sequence ID" value="NZ_CP045997.1"/>
</dbReference>
<proteinExistence type="predicted"/>
<organism evidence="3 4">
    <name type="scientific">Spirosoma endbachense</name>
    <dbReference type="NCBI Taxonomy" id="2666025"/>
    <lineage>
        <taxon>Bacteria</taxon>
        <taxon>Pseudomonadati</taxon>
        <taxon>Bacteroidota</taxon>
        <taxon>Cytophagia</taxon>
        <taxon>Cytophagales</taxon>
        <taxon>Cytophagaceae</taxon>
        <taxon>Spirosoma</taxon>
    </lineage>
</organism>
<dbReference type="PROSITE" id="PS50110">
    <property type="entry name" value="RESPONSE_REGULATORY"/>
    <property type="match status" value="1"/>
</dbReference>
<sequence length="133" mass="14887">MPSLISIIVISEDRALAETLGQASACSFPEATFRQFLCANEAKTYLKEVNKESINLVLLDINMQDSANELNFLAFLRARDEMQQVPVVILTVAQLPCDVVASYAFSAASFTFKPFSVNDWKTYLSLCKQTYFP</sequence>
<reference evidence="3 4" key="1">
    <citation type="submission" date="2019-11" db="EMBL/GenBank/DDBJ databases">
        <title>Spirosoma endbachense sp. nov., isolated from a natural salt meadow.</title>
        <authorList>
            <person name="Rojas J."/>
            <person name="Ambika Manirajan B."/>
            <person name="Ratering S."/>
            <person name="Suarez C."/>
            <person name="Geissler-Plaum R."/>
            <person name="Schnell S."/>
        </authorList>
    </citation>
    <scope>NUCLEOTIDE SEQUENCE [LARGE SCALE GENOMIC DNA]</scope>
    <source>
        <strain evidence="3 4">I-24</strain>
    </source>
</reference>
<dbReference type="Proteomes" id="UP000464577">
    <property type="component" value="Chromosome"/>
</dbReference>
<dbReference type="KEGG" id="senf:GJR95_35745"/>
<dbReference type="AlphaFoldDB" id="A0A6P1W584"/>
<evidence type="ECO:0000313" key="4">
    <source>
        <dbReference type="Proteomes" id="UP000464577"/>
    </source>
</evidence>
<evidence type="ECO:0000259" key="2">
    <source>
        <dbReference type="PROSITE" id="PS50110"/>
    </source>
</evidence>
<dbReference type="Gene3D" id="3.40.50.2300">
    <property type="match status" value="1"/>
</dbReference>
<dbReference type="SUPFAM" id="SSF52172">
    <property type="entry name" value="CheY-like"/>
    <property type="match status" value="1"/>
</dbReference>
<dbReference type="GO" id="GO:0000160">
    <property type="term" value="P:phosphorelay signal transduction system"/>
    <property type="evidence" value="ECO:0007669"/>
    <property type="project" value="InterPro"/>
</dbReference>
<accession>A0A6P1W584</accession>
<feature type="modified residue" description="4-aspartylphosphate" evidence="1">
    <location>
        <position position="60"/>
    </location>
</feature>